<dbReference type="CDD" id="cd00887">
    <property type="entry name" value="MoeA"/>
    <property type="match status" value="2"/>
</dbReference>
<dbReference type="GO" id="GO:0030425">
    <property type="term" value="C:dendrite"/>
    <property type="evidence" value="ECO:0007669"/>
    <property type="project" value="TreeGrafter"/>
</dbReference>
<dbReference type="Gene3D" id="2.40.340.10">
    <property type="entry name" value="MoeA, C-terminal, domain IV"/>
    <property type="match status" value="2"/>
</dbReference>
<dbReference type="STRING" id="520822.A0A195BVD8"/>
<dbReference type="InterPro" id="IPR036425">
    <property type="entry name" value="MoaB/Mog-like_dom_sf"/>
</dbReference>
<evidence type="ECO:0000313" key="6">
    <source>
        <dbReference type="EMBL" id="KYM92589.1"/>
    </source>
</evidence>
<dbReference type="GO" id="GO:0006777">
    <property type="term" value="P:Mo-molybdopterin cofactor biosynthetic process"/>
    <property type="evidence" value="ECO:0007669"/>
    <property type="project" value="TreeGrafter"/>
</dbReference>
<comment type="similarity">
    <text evidence="1">In the N-terminal section; belongs to the MoaB/Mog family.</text>
</comment>
<dbReference type="Proteomes" id="UP000078540">
    <property type="component" value="Unassembled WGS sequence"/>
</dbReference>
<dbReference type="PANTHER" id="PTHR10192">
    <property type="entry name" value="MOLYBDOPTERIN BIOSYNTHESIS PROTEIN"/>
    <property type="match status" value="1"/>
</dbReference>
<dbReference type="GO" id="GO:0061599">
    <property type="term" value="F:molybdopterin molybdotransferase activity"/>
    <property type="evidence" value="ECO:0007669"/>
    <property type="project" value="TreeGrafter"/>
</dbReference>
<feature type="region of interest" description="Disordered" evidence="4">
    <location>
        <begin position="23"/>
        <end position="43"/>
    </location>
</feature>
<dbReference type="PANTHER" id="PTHR10192:SF5">
    <property type="entry name" value="GEPHYRIN"/>
    <property type="match status" value="1"/>
</dbReference>
<dbReference type="InterPro" id="IPR038987">
    <property type="entry name" value="MoeA-like"/>
</dbReference>
<evidence type="ECO:0000256" key="1">
    <source>
        <dbReference type="ARBA" id="ARBA00007589"/>
    </source>
</evidence>
<evidence type="ECO:0000256" key="2">
    <source>
        <dbReference type="ARBA" id="ARBA00008339"/>
    </source>
</evidence>
<evidence type="ECO:0000256" key="3">
    <source>
        <dbReference type="ARBA" id="ARBA00012509"/>
    </source>
</evidence>
<feature type="domain" description="MoaB/Mog" evidence="5">
    <location>
        <begin position="456"/>
        <end position="597"/>
    </location>
</feature>
<proteinExistence type="inferred from homology"/>
<dbReference type="InterPro" id="IPR036688">
    <property type="entry name" value="MoeA_C_domain_IV_sf"/>
</dbReference>
<dbReference type="EMBL" id="KQ976401">
    <property type="protein sequence ID" value="KYM92589.1"/>
    <property type="molecule type" value="Genomic_DNA"/>
</dbReference>
<evidence type="ECO:0000259" key="5">
    <source>
        <dbReference type="SMART" id="SM00852"/>
    </source>
</evidence>
<dbReference type="SUPFAM" id="SSF63882">
    <property type="entry name" value="MoeA N-terminal region -like"/>
    <property type="match status" value="2"/>
</dbReference>
<gene>
    <name evidence="6" type="ORF">ALC53_01045</name>
</gene>
<feature type="domain" description="MoaB/Mog" evidence="5">
    <location>
        <begin position="1113"/>
        <end position="1254"/>
    </location>
</feature>
<dbReference type="EC" id="2.7.7.75" evidence="3"/>
<dbReference type="SMART" id="SM00852">
    <property type="entry name" value="MoCF_biosynth"/>
    <property type="match status" value="2"/>
</dbReference>
<reference evidence="6 7" key="1">
    <citation type="submission" date="2015-09" db="EMBL/GenBank/DDBJ databases">
        <title>Atta colombica WGS genome.</title>
        <authorList>
            <person name="Nygaard S."/>
            <person name="Hu H."/>
            <person name="Boomsma J."/>
            <person name="Zhang G."/>
        </authorList>
    </citation>
    <scope>NUCLEOTIDE SEQUENCE [LARGE SCALE GENOMIC DNA]</scope>
    <source>
        <strain evidence="6">Treedump-2</strain>
        <tissue evidence="6">Whole body</tissue>
    </source>
</reference>
<dbReference type="Pfam" id="PF00994">
    <property type="entry name" value="MoCF_biosynth"/>
    <property type="match status" value="2"/>
</dbReference>
<accession>A0A195BVD8</accession>
<dbReference type="InterPro" id="IPR005110">
    <property type="entry name" value="MoeA_linker/N"/>
</dbReference>
<dbReference type="SUPFAM" id="SSF53218">
    <property type="entry name" value="Molybdenum cofactor biosynthesis proteins"/>
    <property type="match status" value="2"/>
</dbReference>
<dbReference type="Pfam" id="PF03453">
    <property type="entry name" value="MoeA_N"/>
    <property type="match status" value="2"/>
</dbReference>
<dbReference type="Gene3D" id="2.170.190.11">
    <property type="entry name" value="Molybdopterin biosynthesis moea protein, domain 3"/>
    <property type="match status" value="2"/>
</dbReference>
<dbReference type="GO" id="GO:0061598">
    <property type="term" value="F:molybdopterin adenylyltransferase activity"/>
    <property type="evidence" value="ECO:0007669"/>
    <property type="project" value="UniProtKB-EC"/>
</dbReference>
<evidence type="ECO:0000256" key="4">
    <source>
        <dbReference type="SAM" id="MobiDB-lite"/>
    </source>
</evidence>
<dbReference type="InterPro" id="IPR001453">
    <property type="entry name" value="MoaB/Mog_dom"/>
</dbReference>
<dbReference type="Gene3D" id="3.40.980.10">
    <property type="entry name" value="MoaB/Mog-like domain"/>
    <property type="match status" value="4"/>
</dbReference>
<dbReference type="GO" id="GO:0007529">
    <property type="term" value="P:establishment of synaptic specificity at neuromuscular junction"/>
    <property type="evidence" value="ECO:0007669"/>
    <property type="project" value="TreeGrafter"/>
</dbReference>
<name>A0A195BVD8_9HYME</name>
<dbReference type="GO" id="GO:0099634">
    <property type="term" value="C:postsynaptic specialization membrane"/>
    <property type="evidence" value="ECO:0007669"/>
    <property type="project" value="GOC"/>
</dbReference>
<protein>
    <recommendedName>
        <fullName evidence="3">molybdopterin adenylyltransferase</fullName>
        <ecNumber evidence="3">2.7.7.75</ecNumber>
    </recommendedName>
</protein>
<dbReference type="GO" id="GO:0072579">
    <property type="term" value="P:glycine receptor clustering"/>
    <property type="evidence" value="ECO:0007669"/>
    <property type="project" value="TreeGrafter"/>
</dbReference>
<comment type="similarity">
    <text evidence="2">In the C-terminal section; belongs to the MoeA family.</text>
</comment>
<dbReference type="GO" id="GO:0098970">
    <property type="term" value="P:postsynaptic neurotransmitter receptor diffusion trapping"/>
    <property type="evidence" value="ECO:0007669"/>
    <property type="project" value="TreeGrafter"/>
</dbReference>
<dbReference type="GO" id="GO:0097112">
    <property type="term" value="P:gamma-aminobutyric acid receptor clustering"/>
    <property type="evidence" value="ECO:0007669"/>
    <property type="project" value="TreeGrafter"/>
</dbReference>
<dbReference type="InterPro" id="IPR036135">
    <property type="entry name" value="MoeA_linker/N_sf"/>
</dbReference>
<dbReference type="Gene3D" id="3.90.105.10">
    <property type="entry name" value="Molybdopterin biosynthesis moea protein, domain 2"/>
    <property type="match status" value="2"/>
</dbReference>
<evidence type="ECO:0000313" key="7">
    <source>
        <dbReference type="Proteomes" id="UP000078540"/>
    </source>
</evidence>
<sequence length="1358" mass="153310">MRGLRSRVRKELLRTLPSVSCYWPPDSPDTRQRRQRQRGGKRADDCELRLRAASWRRMKAPTHRLVPLESVGWCCVTCPRFSPNSVAFRNCDFRNKMNATKRLLSISANNKADVVFITDHFDSTNREFINKMIGTIIIDPKELSENIAISIRIIEKNLNKITSHRTVCGIRNKTLIINLPGIDNVCIAAIADTLINTLHLIRKNDDENKETESLLANAYSPNSSDNNVSEQITDKDANEKLHWSETFKEPSSSISSSFSYTSAKRIEYNASNTEWTPLISLDNALIILNEVSITSIITDTESVKISDAYGRILFKNVYSKYNVPSFRTSKKHGYAVLVSDGKGMRQVLNNNNTYPPISLQCGTCTWVKSGAPVPNEATAVVEEENTKRIRSHLDNKVYIEIMSKPQYGQNINPIGYNVMKEKLILKQYTRIGPEEMGVLAASGHKEVVVAKQLSIGVLSIGNNLEEPAKPLKPGYVYDISRIIIISLLKDNDFSSSDFGIVNNTSLSIQKNIEKALDKVDILVTLGSANDKDLLKKILLEHFQAEIYFGNVNIKPGKSTTLATCKINDKIKYFLCLSGNPVTAFIVAQVFLLPFLKKMSCNECSENPILPIYVDNPFILHHRPRLACTYLKWSKDNLAMACSMGNLFKDKLCNMVGSNALLMLPKKKRRNVNNLSSKYFCDLFRLEPTQSTNVVAATKHNTHETVKSCDNDINNSDSSENINVDSSNDIRDVLSTKAANIQISDMIVINPVKTDITTELFFACIEADVILIIGNNKFINRQLVKEAVESVRDSQEVSKRVTRSLLNIETNLNEIMPHKTVFGIRNQTLIIDLSGLYKNTKNSFAVIINMILQTIYLIRIDKNENIPLHDIASTSSDNSTKENNIQFYDIIHTLRFLIQKEIKTAVKRHRKSYLFPKHDYANTIKRHKESFPMISVTDALSKIREIISESKNKIIFETVQLNDAYGRILYENVESIYNLPPFNVSTKHGYAVLVTDGKGLRKVLQQNEKNTFSPSLESGTCVWVNSGDPIPNEATAVVQVKDVKLIEKSKDSDDMYIEILIKPQFNENIKPVGYELMKGKTVATPYTRIGPLEIGLLTASGRKEVIVIKNTPIGVLSIGNNLEEPGEMLTPGFVYDINRITLITLLKEQGYDSLDFGIVNNMMAPIKNKIDEALKKVDILVTTGSTNNRDLMKIILEEYYKADIHFGNVNIKPGKSTIFATCEIDNTKKYFWCLSGNPVSALITARIFFLSFLNEMYFNFYTEYAIIPASMESEYILHSRSRVTWTTLGWIPERNYALVRTKGNAISDKLISAIGANAILMLPKKEDGKIKLKSFTQALLIKIANTRYFDNYFLDFNEV</sequence>
<keyword evidence="7" id="KW-1185">Reference proteome</keyword>
<dbReference type="GO" id="GO:0005829">
    <property type="term" value="C:cytosol"/>
    <property type="evidence" value="ECO:0007669"/>
    <property type="project" value="TreeGrafter"/>
</dbReference>
<organism evidence="6 7">
    <name type="scientific">Atta colombica</name>
    <dbReference type="NCBI Taxonomy" id="520822"/>
    <lineage>
        <taxon>Eukaryota</taxon>
        <taxon>Metazoa</taxon>
        <taxon>Ecdysozoa</taxon>
        <taxon>Arthropoda</taxon>
        <taxon>Hexapoda</taxon>
        <taxon>Insecta</taxon>
        <taxon>Pterygota</taxon>
        <taxon>Neoptera</taxon>
        <taxon>Endopterygota</taxon>
        <taxon>Hymenoptera</taxon>
        <taxon>Apocrita</taxon>
        <taxon>Aculeata</taxon>
        <taxon>Formicoidea</taxon>
        <taxon>Formicidae</taxon>
        <taxon>Myrmicinae</taxon>
        <taxon>Atta</taxon>
    </lineage>
</organism>